<protein>
    <recommendedName>
        <fullName evidence="9">ABC3 transporter permease C-terminal domain-containing protein</fullName>
    </recommendedName>
</protein>
<evidence type="ECO:0000256" key="7">
    <source>
        <dbReference type="SAM" id="MobiDB-lite"/>
    </source>
</evidence>
<evidence type="ECO:0000256" key="5">
    <source>
        <dbReference type="ARBA" id="ARBA00023136"/>
    </source>
</evidence>
<dbReference type="InterPro" id="IPR003838">
    <property type="entry name" value="ABC3_permease_C"/>
</dbReference>
<evidence type="ECO:0000256" key="4">
    <source>
        <dbReference type="ARBA" id="ARBA00022989"/>
    </source>
</evidence>
<reference evidence="11" key="1">
    <citation type="submission" date="2016-12" db="EMBL/GenBank/DDBJ databases">
        <authorList>
            <person name="Meng X."/>
        </authorList>
    </citation>
    <scope>NUCLEOTIDE SEQUENCE [LARGE SCALE GENOMIC DNA]</scope>
    <source>
        <strain evidence="11">DSM 19116</strain>
    </source>
</reference>
<feature type="region of interest" description="Disordered" evidence="7">
    <location>
        <begin position="241"/>
        <end position="284"/>
    </location>
</feature>
<feature type="compositionally biased region" description="Basic residues" evidence="7">
    <location>
        <begin position="269"/>
        <end position="284"/>
    </location>
</feature>
<dbReference type="Pfam" id="PF02687">
    <property type="entry name" value="FtsX"/>
    <property type="match status" value="1"/>
</dbReference>
<organism evidence="10 11">
    <name type="scientific">Bowdeniella nasicola</name>
    <dbReference type="NCBI Taxonomy" id="208480"/>
    <lineage>
        <taxon>Bacteria</taxon>
        <taxon>Bacillati</taxon>
        <taxon>Actinomycetota</taxon>
        <taxon>Actinomycetes</taxon>
        <taxon>Actinomycetales</taxon>
        <taxon>Actinomycetaceae</taxon>
        <taxon>Bowdeniella</taxon>
    </lineage>
</organism>
<comment type="caution">
    <text evidence="10">The sequence shown here is derived from an EMBL/GenBank/DDBJ whole genome shotgun (WGS) entry which is preliminary data.</text>
</comment>
<evidence type="ECO:0000259" key="9">
    <source>
        <dbReference type="Pfam" id="PF02687"/>
    </source>
</evidence>
<dbReference type="RefSeq" id="WP_073717149.1">
    <property type="nucleotide sequence ID" value="NZ_MQVR01000064.1"/>
</dbReference>
<keyword evidence="5 8" id="KW-0472">Membrane</keyword>
<evidence type="ECO:0000313" key="10">
    <source>
        <dbReference type="EMBL" id="OKL53393.1"/>
    </source>
</evidence>
<gene>
    <name evidence="10" type="ORF">BSZ39_09760</name>
</gene>
<evidence type="ECO:0000256" key="2">
    <source>
        <dbReference type="ARBA" id="ARBA00022475"/>
    </source>
</evidence>
<dbReference type="PANTHER" id="PTHR30572:SF4">
    <property type="entry name" value="ABC TRANSPORTER PERMEASE YTRF"/>
    <property type="match status" value="1"/>
</dbReference>
<evidence type="ECO:0000256" key="3">
    <source>
        <dbReference type="ARBA" id="ARBA00022692"/>
    </source>
</evidence>
<dbReference type="InterPro" id="IPR050250">
    <property type="entry name" value="Macrolide_Exporter_MacB"/>
</dbReference>
<dbReference type="AlphaFoldDB" id="A0A1Q5Q0H9"/>
<keyword evidence="2" id="KW-1003">Cell membrane</keyword>
<keyword evidence="11" id="KW-1185">Reference proteome</keyword>
<keyword evidence="4 8" id="KW-1133">Transmembrane helix</keyword>
<proteinExistence type="inferred from homology"/>
<feature type="transmembrane region" description="Helical" evidence="8">
    <location>
        <begin position="176"/>
        <end position="196"/>
    </location>
</feature>
<evidence type="ECO:0000256" key="8">
    <source>
        <dbReference type="SAM" id="Phobius"/>
    </source>
</evidence>
<comment type="similarity">
    <text evidence="6">Belongs to the ABC-4 integral membrane protein family.</text>
</comment>
<evidence type="ECO:0000313" key="11">
    <source>
        <dbReference type="Proteomes" id="UP000185628"/>
    </source>
</evidence>
<dbReference type="GO" id="GO:0005886">
    <property type="term" value="C:plasma membrane"/>
    <property type="evidence" value="ECO:0007669"/>
    <property type="project" value="UniProtKB-SubCell"/>
</dbReference>
<name>A0A1Q5Q0H9_9ACTO</name>
<feature type="transmembrane region" description="Helical" evidence="8">
    <location>
        <begin position="84"/>
        <end position="109"/>
    </location>
</feature>
<evidence type="ECO:0000256" key="6">
    <source>
        <dbReference type="ARBA" id="ARBA00038076"/>
    </source>
</evidence>
<feature type="transmembrane region" description="Helical" evidence="8">
    <location>
        <begin position="130"/>
        <end position="156"/>
    </location>
</feature>
<sequence>MGATTSASAAALGTFPTIESGALAPAIEVIATLYGNESVAWPQVQGLNALGWRVYSAAVLADPPPKSEDPFSQGQRVGETGTVALLWVVGFLVLTLVFLLIVAPAFVVATRRNARTIALLSALGARRRDIRRTVTASGVLIGLVSGVLGFGLALLVCTLLPINQPLMVVLREPRTWIVALALIGFATALGWITTLWPGRMASRLDTISMLAGRLERRTKPVRLRWWHPVLIVGGARMRSDDHNRRRQRRPCAWTRGGAGVDRSAGCAGRGRRRRGSSRHARRHS</sequence>
<dbReference type="GO" id="GO:0022857">
    <property type="term" value="F:transmembrane transporter activity"/>
    <property type="evidence" value="ECO:0007669"/>
    <property type="project" value="TreeGrafter"/>
</dbReference>
<dbReference type="Proteomes" id="UP000185628">
    <property type="component" value="Unassembled WGS sequence"/>
</dbReference>
<feature type="domain" description="ABC3 transporter permease C-terminal" evidence="9">
    <location>
        <begin position="91"/>
        <end position="204"/>
    </location>
</feature>
<dbReference type="PANTHER" id="PTHR30572">
    <property type="entry name" value="MEMBRANE COMPONENT OF TRANSPORTER-RELATED"/>
    <property type="match status" value="1"/>
</dbReference>
<dbReference type="EMBL" id="MQVR01000064">
    <property type="protein sequence ID" value="OKL53393.1"/>
    <property type="molecule type" value="Genomic_DNA"/>
</dbReference>
<comment type="subcellular location">
    <subcellularLocation>
        <location evidence="1">Cell membrane</location>
        <topology evidence="1">Multi-pass membrane protein</topology>
    </subcellularLocation>
</comment>
<evidence type="ECO:0000256" key="1">
    <source>
        <dbReference type="ARBA" id="ARBA00004651"/>
    </source>
</evidence>
<accession>A0A1Q5Q0H9</accession>
<keyword evidence="3 8" id="KW-0812">Transmembrane</keyword>